<reference evidence="2 4" key="1">
    <citation type="submission" date="2018-06" db="EMBL/GenBank/DDBJ databases">
        <authorList>
            <consortium name="Pathogen Informatics"/>
            <person name="Doyle S."/>
        </authorList>
    </citation>
    <scope>NUCLEOTIDE SEQUENCE [LARGE SCALE GENOMIC DNA]</scope>
    <source>
        <strain evidence="2 4">NCTC10597</strain>
    </source>
</reference>
<dbReference type="GO" id="GO:0016747">
    <property type="term" value="F:acyltransferase activity, transferring groups other than amino-acyl groups"/>
    <property type="evidence" value="ECO:0007669"/>
    <property type="project" value="InterPro"/>
</dbReference>
<dbReference type="InterPro" id="IPR000182">
    <property type="entry name" value="GNAT_dom"/>
</dbReference>
<sequence length="181" mass="21115">MLKQRDLYESNELFELLSHPSVFPFVRQKAKTADQLWFMTRQLMEEEEQGLVVSRTILGDLEQPIGTITLYDIQEGAGFLGTWIGQPYQGLGYNQQAKLEFFNELFFELDFQTVFMKIKKENVKSQRAVLKLEYALDAKESHPSLFAQINAGEQQYELFKIEKDNFYLYSARLAQSTEQAM</sequence>
<evidence type="ECO:0000313" key="3">
    <source>
        <dbReference type="EMBL" id="TDR33941.1"/>
    </source>
</evidence>
<reference evidence="3 5" key="2">
    <citation type="submission" date="2019-03" db="EMBL/GenBank/DDBJ databases">
        <title>Genomic Encyclopedia of Type Strains, Phase IV (KMG-IV): sequencing the most valuable type-strain genomes for metagenomic binning, comparative biology and taxonomic classification.</title>
        <authorList>
            <person name="Goeker M."/>
        </authorList>
    </citation>
    <scope>NUCLEOTIDE SEQUENCE [LARGE SCALE GENOMIC DNA]</scope>
    <source>
        <strain evidence="3 5">DSM 20580</strain>
    </source>
</reference>
<dbReference type="PANTHER" id="PTHR43792">
    <property type="entry name" value="GNAT FAMILY, PUTATIVE (AFU_ORTHOLOGUE AFUA_3G00765)-RELATED-RELATED"/>
    <property type="match status" value="1"/>
</dbReference>
<comment type="caution">
    <text evidence="2">The sequence shown here is derived from an EMBL/GenBank/DDBJ whole genome shotgun (WGS) entry which is preliminary data.</text>
</comment>
<dbReference type="EMBL" id="SNZG01000046">
    <property type="protein sequence ID" value="TDR33941.1"/>
    <property type="molecule type" value="Genomic_DNA"/>
</dbReference>
<dbReference type="SUPFAM" id="SSF55729">
    <property type="entry name" value="Acyl-CoA N-acyltransferases (Nat)"/>
    <property type="match status" value="1"/>
</dbReference>
<keyword evidence="5" id="KW-1185">Reference proteome</keyword>
<evidence type="ECO:0000313" key="5">
    <source>
        <dbReference type="Proteomes" id="UP000294641"/>
    </source>
</evidence>
<dbReference type="PANTHER" id="PTHR43792:SF1">
    <property type="entry name" value="N-ACETYLTRANSFERASE DOMAIN-CONTAINING PROTEIN"/>
    <property type="match status" value="1"/>
</dbReference>
<name>A0A2U3A9P1_9BACL</name>
<evidence type="ECO:0000259" key="1">
    <source>
        <dbReference type="Pfam" id="PF13302"/>
    </source>
</evidence>
<dbReference type="Gene3D" id="3.40.630.30">
    <property type="match status" value="1"/>
</dbReference>
<dbReference type="EMBL" id="UGNP01000001">
    <property type="protein sequence ID" value="STX09495.1"/>
    <property type="molecule type" value="Genomic_DNA"/>
</dbReference>
<evidence type="ECO:0000313" key="2">
    <source>
        <dbReference type="EMBL" id="STX09495.1"/>
    </source>
</evidence>
<dbReference type="AlphaFoldDB" id="A0A2U3A9P1"/>
<dbReference type="Proteomes" id="UP000254330">
    <property type="component" value="Unassembled WGS sequence"/>
</dbReference>
<organism evidence="2 4">
    <name type="scientific">Kurthia zopfii</name>
    <dbReference type="NCBI Taxonomy" id="1650"/>
    <lineage>
        <taxon>Bacteria</taxon>
        <taxon>Bacillati</taxon>
        <taxon>Bacillota</taxon>
        <taxon>Bacilli</taxon>
        <taxon>Bacillales</taxon>
        <taxon>Caryophanaceae</taxon>
        <taxon>Kurthia</taxon>
    </lineage>
</organism>
<protein>
    <submittedName>
        <fullName evidence="3">RimJ/RimL family protein N-acetyltransferase</fullName>
    </submittedName>
</protein>
<dbReference type="RefSeq" id="WP_109350713.1">
    <property type="nucleotide sequence ID" value="NZ_BJUE01000051.1"/>
</dbReference>
<gene>
    <name evidence="3" type="ORF">DFR61_1469</name>
    <name evidence="2" type="ORF">NCTC10597_01171</name>
</gene>
<feature type="domain" description="N-acetyltransferase" evidence="1">
    <location>
        <begin position="11"/>
        <end position="132"/>
    </location>
</feature>
<proteinExistence type="predicted"/>
<dbReference type="Proteomes" id="UP000294641">
    <property type="component" value="Unassembled WGS sequence"/>
</dbReference>
<dbReference type="InterPro" id="IPR016181">
    <property type="entry name" value="Acyl_CoA_acyltransferase"/>
</dbReference>
<accession>A0A2U3A9P1</accession>
<dbReference type="Pfam" id="PF13302">
    <property type="entry name" value="Acetyltransf_3"/>
    <property type="match status" value="1"/>
</dbReference>
<dbReference type="OrthoDB" id="2352097at2"/>
<dbReference type="InterPro" id="IPR051531">
    <property type="entry name" value="N-acetyltransferase"/>
</dbReference>
<evidence type="ECO:0000313" key="4">
    <source>
        <dbReference type="Proteomes" id="UP000254330"/>
    </source>
</evidence>